<sequence>MWERLSMQQIRLCLAEVASKVQSIVRQVQTLCMNVGCSEAARLAVQR</sequence>
<evidence type="ECO:0000313" key="2">
    <source>
        <dbReference type="Proteomes" id="UP000029553"/>
    </source>
</evidence>
<dbReference type="EMBL" id="AWOR01000074">
    <property type="protein sequence ID" value="KGH26152.1"/>
    <property type="molecule type" value="Genomic_DNA"/>
</dbReference>
<gene>
    <name evidence="1" type="ORF">P353_22880</name>
</gene>
<reference evidence="1 2" key="1">
    <citation type="submission" date="2013-09" db="EMBL/GenBank/DDBJ databases">
        <title>High correlation between genotypes and phenotypes of environmental bacteria Comamonas testosteroni strains.</title>
        <authorList>
            <person name="Liu L."/>
            <person name="Zhu W."/>
            <person name="Xia X."/>
            <person name="Xu B."/>
            <person name="Luo M."/>
            <person name="Wang G."/>
        </authorList>
    </citation>
    <scope>NUCLEOTIDE SEQUENCE [LARGE SCALE GENOMIC DNA]</scope>
    <source>
        <strain evidence="1 2">JL40</strain>
    </source>
</reference>
<dbReference type="Proteomes" id="UP000029553">
    <property type="component" value="Unassembled WGS sequence"/>
</dbReference>
<comment type="caution">
    <text evidence="1">The sequence shown here is derived from an EMBL/GenBank/DDBJ whole genome shotgun (WGS) entry which is preliminary data.</text>
</comment>
<accession>A0A096HBD5</accession>
<dbReference type="AlphaFoldDB" id="A0A096HBD5"/>
<proteinExistence type="predicted"/>
<organism evidence="1 2">
    <name type="scientific">Comamonas testosteroni</name>
    <name type="common">Pseudomonas testosteroni</name>
    <dbReference type="NCBI Taxonomy" id="285"/>
    <lineage>
        <taxon>Bacteria</taxon>
        <taxon>Pseudomonadati</taxon>
        <taxon>Pseudomonadota</taxon>
        <taxon>Betaproteobacteria</taxon>
        <taxon>Burkholderiales</taxon>
        <taxon>Comamonadaceae</taxon>
        <taxon>Comamonas</taxon>
    </lineage>
</organism>
<name>A0A096HBD5_COMTE</name>
<protein>
    <submittedName>
        <fullName evidence="1">Uncharacterized protein</fullName>
    </submittedName>
</protein>
<evidence type="ECO:0000313" key="1">
    <source>
        <dbReference type="EMBL" id="KGH26152.1"/>
    </source>
</evidence>